<name>A0A6I3SMX6_HELMO</name>
<evidence type="ECO:0000256" key="1">
    <source>
        <dbReference type="SAM" id="MobiDB-lite"/>
    </source>
</evidence>
<dbReference type="EMBL" id="WNKU01000021">
    <property type="protein sequence ID" value="MTV50269.1"/>
    <property type="molecule type" value="Genomic_DNA"/>
</dbReference>
<dbReference type="RefSeq" id="WP_155477354.1">
    <property type="nucleotide sequence ID" value="NZ_WNKU01000021.1"/>
</dbReference>
<feature type="compositionally biased region" description="Basic and acidic residues" evidence="1">
    <location>
        <begin position="26"/>
        <end position="38"/>
    </location>
</feature>
<accession>A0A6I3SMX6</accession>
<protein>
    <submittedName>
        <fullName evidence="2">Uncharacterized protein</fullName>
    </submittedName>
</protein>
<feature type="compositionally biased region" description="Basic and acidic residues" evidence="1">
    <location>
        <begin position="1"/>
        <end position="19"/>
    </location>
</feature>
<evidence type="ECO:0000313" key="2">
    <source>
        <dbReference type="EMBL" id="MTV50269.1"/>
    </source>
</evidence>
<organism evidence="2 3">
    <name type="scientific">Heliobacterium mobile</name>
    <name type="common">Heliobacillus mobilis</name>
    <dbReference type="NCBI Taxonomy" id="28064"/>
    <lineage>
        <taxon>Bacteria</taxon>
        <taxon>Bacillati</taxon>
        <taxon>Bacillota</taxon>
        <taxon>Clostridia</taxon>
        <taxon>Eubacteriales</taxon>
        <taxon>Heliobacteriaceae</taxon>
        <taxon>Heliobacterium</taxon>
    </lineage>
</organism>
<sequence length="73" mass="8359">MDKDIISSEKAKRPTDRWNEISAELSDQHENRAERYWREVAQNGPSTDVAPFVQGTNTGSPKRLHPDRKTGDH</sequence>
<reference evidence="2 3" key="1">
    <citation type="submission" date="2019-11" db="EMBL/GenBank/DDBJ databases">
        <title>Whole-genome sequence of a the green, strictly anaerobic photosynthetic bacterium Heliobacillus mobilis DSM 6151.</title>
        <authorList>
            <person name="Kyndt J.A."/>
            <person name="Meyer T.E."/>
        </authorList>
    </citation>
    <scope>NUCLEOTIDE SEQUENCE [LARGE SCALE GENOMIC DNA]</scope>
    <source>
        <strain evidence="2 3">DSM 6151</strain>
    </source>
</reference>
<gene>
    <name evidence="2" type="ORF">GJ688_14930</name>
</gene>
<dbReference type="OrthoDB" id="9857920at2"/>
<comment type="caution">
    <text evidence="2">The sequence shown here is derived from an EMBL/GenBank/DDBJ whole genome shotgun (WGS) entry which is preliminary data.</text>
</comment>
<dbReference type="Proteomes" id="UP000430670">
    <property type="component" value="Unassembled WGS sequence"/>
</dbReference>
<dbReference type="AlphaFoldDB" id="A0A6I3SMX6"/>
<proteinExistence type="predicted"/>
<keyword evidence="3" id="KW-1185">Reference proteome</keyword>
<evidence type="ECO:0000313" key="3">
    <source>
        <dbReference type="Proteomes" id="UP000430670"/>
    </source>
</evidence>
<feature type="region of interest" description="Disordered" evidence="1">
    <location>
        <begin position="1"/>
        <end position="73"/>
    </location>
</feature>